<evidence type="ECO:0000313" key="5">
    <source>
        <dbReference type="Proteomes" id="UP000591131"/>
    </source>
</evidence>
<accession>A0A7J6N1H0</accession>
<feature type="domain" description="EF-hand" evidence="3">
    <location>
        <begin position="1106"/>
        <end position="1141"/>
    </location>
</feature>
<keyword evidence="5" id="KW-1185">Reference proteome</keyword>
<keyword evidence="1" id="KW-0175">Coiled coil</keyword>
<dbReference type="GO" id="GO:1904158">
    <property type="term" value="P:axonemal central apparatus assembly"/>
    <property type="evidence" value="ECO:0007669"/>
    <property type="project" value="TreeGrafter"/>
</dbReference>
<dbReference type="AlphaFoldDB" id="A0A7J6N1H0"/>
<feature type="coiled-coil region" evidence="1">
    <location>
        <begin position="984"/>
        <end position="1040"/>
    </location>
</feature>
<dbReference type="Pfam" id="PF14874">
    <property type="entry name" value="PapD-like"/>
    <property type="match status" value="1"/>
</dbReference>
<feature type="region of interest" description="Disordered" evidence="2">
    <location>
        <begin position="1"/>
        <end position="121"/>
    </location>
</feature>
<feature type="compositionally biased region" description="Basic and acidic residues" evidence="2">
    <location>
        <begin position="663"/>
        <end position="673"/>
    </location>
</feature>
<evidence type="ECO:0000313" key="4">
    <source>
        <dbReference type="EMBL" id="KAF4676921.1"/>
    </source>
</evidence>
<dbReference type="OrthoDB" id="439814at2759"/>
<dbReference type="InterPro" id="IPR002048">
    <property type="entry name" value="EF_hand_dom"/>
</dbReference>
<dbReference type="SUPFAM" id="SSF47473">
    <property type="entry name" value="EF-hand"/>
    <property type="match status" value="1"/>
</dbReference>
<feature type="compositionally biased region" description="Basic and acidic residues" evidence="2">
    <location>
        <begin position="48"/>
        <end position="90"/>
    </location>
</feature>
<organism evidence="4 5">
    <name type="scientific">Perkinsus chesapeaki</name>
    <name type="common">Clam parasite</name>
    <name type="synonym">Perkinsus andrewsi</name>
    <dbReference type="NCBI Taxonomy" id="330153"/>
    <lineage>
        <taxon>Eukaryota</taxon>
        <taxon>Sar</taxon>
        <taxon>Alveolata</taxon>
        <taxon>Perkinsozoa</taxon>
        <taxon>Perkinsea</taxon>
        <taxon>Perkinsida</taxon>
        <taxon>Perkinsidae</taxon>
        <taxon>Perkinsus</taxon>
    </lineage>
</organism>
<dbReference type="PANTHER" id="PTHR21963">
    <property type="entry name" value="PF6"/>
    <property type="match status" value="1"/>
</dbReference>
<evidence type="ECO:0000256" key="2">
    <source>
        <dbReference type="SAM" id="MobiDB-lite"/>
    </source>
</evidence>
<feature type="compositionally biased region" description="Low complexity" evidence="2">
    <location>
        <begin position="642"/>
        <end position="657"/>
    </location>
</feature>
<evidence type="ECO:0000259" key="3">
    <source>
        <dbReference type="PROSITE" id="PS50222"/>
    </source>
</evidence>
<dbReference type="Gene3D" id="1.10.238.10">
    <property type="entry name" value="EF-hand"/>
    <property type="match status" value="1"/>
</dbReference>
<dbReference type="PANTHER" id="PTHR21963:SF1">
    <property type="entry name" value="SPERM-ASSOCIATED ANTIGEN 17"/>
    <property type="match status" value="1"/>
</dbReference>
<dbReference type="PROSITE" id="PS50222">
    <property type="entry name" value="EF_HAND_2"/>
    <property type="match status" value="1"/>
</dbReference>
<reference evidence="4 5" key="1">
    <citation type="submission" date="2020-04" db="EMBL/GenBank/DDBJ databases">
        <title>Perkinsus chesapeaki whole genome sequence.</title>
        <authorList>
            <person name="Bogema D.R."/>
        </authorList>
    </citation>
    <scope>NUCLEOTIDE SEQUENCE [LARGE SCALE GENOMIC DNA]</scope>
    <source>
        <strain evidence="4">ATCC PRA-425</strain>
    </source>
</reference>
<dbReference type="InterPro" id="IPR026173">
    <property type="entry name" value="SPAG17"/>
</dbReference>
<proteinExistence type="predicted"/>
<name>A0A7J6N1H0_PERCH</name>
<dbReference type="GO" id="GO:0005509">
    <property type="term" value="F:calcium ion binding"/>
    <property type="evidence" value="ECO:0007669"/>
    <property type="project" value="InterPro"/>
</dbReference>
<dbReference type="Proteomes" id="UP000591131">
    <property type="component" value="Unassembled WGS sequence"/>
</dbReference>
<feature type="region of interest" description="Disordered" evidence="2">
    <location>
        <begin position="642"/>
        <end position="678"/>
    </location>
</feature>
<sequence length="1171" mass="130426">MTESLQTAVSDGAMSGPQWSKKEVESRSIALAAGWKDGPNAEDLLSEALKRAGRMAEKVAEERRRKSAEKQLEEVAKSKGGADAKSEKAPLNKGRRNVRKAQEEVATNEDDEPPTVVDPYNYFQSEHGLNFLVENRMLGQKVDPDQLPPKPLPKLEVVGSREERAAFARRSPWDPLLPDEWDKMEKLIQEKELAYKDTSDELPEDSISDGVNKVLASITPDGPHPDKRGAQWDVYGEPRETRRHEEEPFILRNEEFVLTEAPVDRRIRTSSLARKLEAVEAPGAMEVRGSVVTVLQVRRAGGHRGPMDPYVHALAFSGNVEGDEVPPVEYLTGSLLGLGDPNKLIEVSPVRLAFGSVRQHGIYRMVVKVRNLDADVTRLKLRVIGNVPTKEAVVLPIYRPGPLPPGLAMYVGVEIIAREPCTVEVVLQIAAKGQLAQLPVVADVVSQRDYDCLPTGKSKVSMYRSVKDAYGPIEPWGDMVLSLTDEKYCRRFFRSSWRPMQVFDDRLPSEVMNSSVNIDNTSLQLSSSVEDPAVKLLADEEAKSSLTIEASGATSGTTSSVIASTSPSETTSISLAELEARRVNEIIKTENAGEPFAGDSTESVSIDAKHDIDARERKMVESFRRFEKDAENTIEAILSLDPSSSSVSDVESTNSESPTVAPPKEKSREDTSKKRPPRRYITFLRTLNDRDDEIEERNEKDSLVTRQELYTVALSSLVVMFLMAIGVVYYVQSESEILNTHLYDLFAHHNASLERACDYSGALMPTGGYHPVYATTGGGGATTAHQQGAPSTGWDARKSYIRVDEFVEHCLRMQAVVHASTEDLRAFYTAAFNSFLLDYPGQDGADPEVFRAVLPAFLKDIKELWLEYAPEHKSDRVPMDSHEISPARKSNKSYASSLSGYSVHRTCKEDPTNPVEDITAFKQVPDRRRMLTAARETRQRLRRFDRAKKGLEESGNSIQASAALGILRRQPEDRLDNSGDSVMIKSLRNQLARANAKLYRKEKEKSELLERYSHQMAVQSKELDAALAVAQERILSANNQQAAPKIPDGQLTLKFDKCVETTPSEESVCEQAKPAESRLDDKTASYSRNPVDLWELYVRPKVIDTLGEGQPARAFRAMDITNSGMVTKYEFARGLARIPEFQLSDDVIDTIFSRLDAESKGEPKHLIYRLN</sequence>
<dbReference type="InterPro" id="IPR011992">
    <property type="entry name" value="EF-hand-dom_pair"/>
</dbReference>
<dbReference type="EMBL" id="JAAPAO010000025">
    <property type="protein sequence ID" value="KAF4676921.1"/>
    <property type="molecule type" value="Genomic_DNA"/>
</dbReference>
<evidence type="ECO:0000256" key="1">
    <source>
        <dbReference type="SAM" id="Coils"/>
    </source>
</evidence>
<comment type="caution">
    <text evidence="4">The sequence shown here is derived from an EMBL/GenBank/DDBJ whole genome shotgun (WGS) entry which is preliminary data.</text>
</comment>
<protein>
    <submittedName>
        <fullName evidence="4">Sperm associated antigen 17</fullName>
    </submittedName>
</protein>
<dbReference type="GO" id="GO:1990716">
    <property type="term" value="C:axonemal central apparatus"/>
    <property type="evidence" value="ECO:0007669"/>
    <property type="project" value="TreeGrafter"/>
</dbReference>
<gene>
    <name evidence="4" type="primary">SPAG17</name>
    <name evidence="4" type="ORF">FOL47_004400</name>
</gene>